<proteinExistence type="predicted"/>
<protein>
    <recommendedName>
        <fullName evidence="6">MYND-type domain-containing protein</fullName>
    </recommendedName>
</protein>
<accession>A0A165Q7H0</accession>
<organism evidence="7 8">
    <name type="scientific">Exidia glandulosa HHB12029</name>
    <dbReference type="NCBI Taxonomy" id="1314781"/>
    <lineage>
        <taxon>Eukaryota</taxon>
        <taxon>Fungi</taxon>
        <taxon>Dikarya</taxon>
        <taxon>Basidiomycota</taxon>
        <taxon>Agaricomycotina</taxon>
        <taxon>Agaricomycetes</taxon>
        <taxon>Auriculariales</taxon>
        <taxon>Exidiaceae</taxon>
        <taxon>Exidia</taxon>
    </lineage>
</organism>
<dbReference type="Proteomes" id="UP000077266">
    <property type="component" value="Unassembled WGS sequence"/>
</dbReference>
<evidence type="ECO:0000256" key="2">
    <source>
        <dbReference type="ARBA" id="ARBA00022771"/>
    </source>
</evidence>
<keyword evidence="1" id="KW-0479">Metal-binding</keyword>
<dbReference type="OrthoDB" id="194358at2759"/>
<evidence type="ECO:0000256" key="3">
    <source>
        <dbReference type="ARBA" id="ARBA00022833"/>
    </source>
</evidence>
<gene>
    <name evidence="7" type="ORF">EXIGLDRAFT_664335</name>
</gene>
<dbReference type="GO" id="GO:0008270">
    <property type="term" value="F:zinc ion binding"/>
    <property type="evidence" value="ECO:0007669"/>
    <property type="project" value="UniProtKB-KW"/>
</dbReference>
<dbReference type="EMBL" id="KV425884">
    <property type="protein sequence ID" value="KZW03197.1"/>
    <property type="molecule type" value="Genomic_DNA"/>
</dbReference>
<evidence type="ECO:0000256" key="5">
    <source>
        <dbReference type="SAM" id="MobiDB-lite"/>
    </source>
</evidence>
<keyword evidence="2 4" id="KW-0863">Zinc-finger</keyword>
<evidence type="ECO:0000256" key="1">
    <source>
        <dbReference type="ARBA" id="ARBA00022723"/>
    </source>
</evidence>
<evidence type="ECO:0000259" key="6">
    <source>
        <dbReference type="PROSITE" id="PS50865"/>
    </source>
</evidence>
<evidence type="ECO:0000256" key="4">
    <source>
        <dbReference type="PROSITE-ProRule" id="PRU00134"/>
    </source>
</evidence>
<keyword evidence="8" id="KW-1185">Reference proteome</keyword>
<dbReference type="PROSITE" id="PS50865">
    <property type="entry name" value="ZF_MYND_2"/>
    <property type="match status" value="1"/>
</dbReference>
<evidence type="ECO:0000313" key="8">
    <source>
        <dbReference type="Proteomes" id="UP000077266"/>
    </source>
</evidence>
<dbReference type="InParanoid" id="A0A165Q7H0"/>
<feature type="domain" description="MYND-type" evidence="6">
    <location>
        <begin position="29"/>
        <end position="73"/>
    </location>
</feature>
<keyword evidence="3" id="KW-0862">Zinc</keyword>
<dbReference type="InterPro" id="IPR002893">
    <property type="entry name" value="Znf_MYND"/>
</dbReference>
<evidence type="ECO:0000313" key="7">
    <source>
        <dbReference type="EMBL" id="KZW03197.1"/>
    </source>
</evidence>
<dbReference type="Gene3D" id="6.10.140.2220">
    <property type="match status" value="1"/>
</dbReference>
<sequence>MNASRRVVDSAKAEIAARKARKKNFKTNCGHCGRAATGTKLQTCSRCKCSVVVVSCSAACQREHWKTGHKQDCNGFAYPPFAKNFDTSEREDVPWPIDPIFASKAQDGVGMWMTTNGTLSTLYAQAFEPVIPPASSTPPAQGPPSYLRWAGVNSHTPPNYGPELMKRIGSTMLGLRVVVQNRRQDGRVVTVFPGEMELTIHARVKPNLLPDDLKKAKSSILTVDRTPVITIPPWTDYNGALRVGIFEINGVEAPKGEFKGPSQRAEYQPPSKPSGQPWDRIVDWESGSLMLAPGDFAVFGCQYRVGDGDLFKAYPDLLDQSLCISMPVCQMLVKSTDTNWCDTVRRDVAHLRGTRPPSVCFMLVAPLDHKYFDEYYKPYFDEDSDVFAAKRLGGRAAQLNDMVKSDVPMMMNMLMSTMTPENRAEAVRRFNAMGIDIEQALRSG</sequence>
<dbReference type="SUPFAM" id="SSF144232">
    <property type="entry name" value="HIT/MYND zinc finger-like"/>
    <property type="match status" value="1"/>
</dbReference>
<dbReference type="AlphaFoldDB" id="A0A165Q7H0"/>
<reference evidence="7 8" key="1">
    <citation type="journal article" date="2016" name="Mol. Biol. Evol.">
        <title>Comparative Genomics of Early-Diverging Mushroom-Forming Fungi Provides Insights into the Origins of Lignocellulose Decay Capabilities.</title>
        <authorList>
            <person name="Nagy L.G."/>
            <person name="Riley R."/>
            <person name="Tritt A."/>
            <person name="Adam C."/>
            <person name="Daum C."/>
            <person name="Floudas D."/>
            <person name="Sun H."/>
            <person name="Yadav J.S."/>
            <person name="Pangilinan J."/>
            <person name="Larsson K.H."/>
            <person name="Matsuura K."/>
            <person name="Barry K."/>
            <person name="Labutti K."/>
            <person name="Kuo R."/>
            <person name="Ohm R.A."/>
            <person name="Bhattacharya S.S."/>
            <person name="Shirouzu T."/>
            <person name="Yoshinaga Y."/>
            <person name="Martin F.M."/>
            <person name="Grigoriev I.V."/>
            <person name="Hibbett D.S."/>
        </authorList>
    </citation>
    <scope>NUCLEOTIDE SEQUENCE [LARGE SCALE GENOMIC DNA]</scope>
    <source>
        <strain evidence="7 8">HHB12029</strain>
    </source>
</reference>
<dbReference type="STRING" id="1314781.A0A165Q7H0"/>
<dbReference type="Pfam" id="PF01753">
    <property type="entry name" value="zf-MYND"/>
    <property type="match status" value="1"/>
</dbReference>
<feature type="region of interest" description="Disordered" evidence="5">
    <location>
        <begin position="256"/>
        <end position="277"/>
    </location>
</feature>
<name>A0A165Q7H0_EXIGL</name>